<dbReference type="Gene3D" id="2.40.170.20">
    <property type="entry name" value="TonB-dependent receptor, beta-barrel domain"/>
    <property type="match status" value="1"/>
</dbReference>
<dbReference type="InterPro" id="IPR036942">
    <property type="entry name" value="Beta-barrel_TonB_sf"/>
</dbReference>
<keyword evidence="2 7" id="KW-0813">Transport</keyword>
<evidence type="ECO:0000256" key="4">
    <source>
        <dbReference type="ARBA" id="ARBA00022692"/>
    </source>
</evidence>
<dbReference type="Proteomes" id="UP001596023">
    <property type="component" value="Unassembled WGS sequence"/>
</dbReference>
<dbReference type="RefSeq" id="WP_379994616.1">
    <property type="nucleotide sequence ID" value="NZ_JBHSGN010000054.1"/>
</dbReference>
<evidence type="ECO:0000256" key="5">
    <source>
        <dbReference type="ARBA" id="ARBA00023136"/>
    </source>
</evidence>
<name>A0ABV9KT55_9BACT</name>
<evidence type="ECO:0000259" key="9">
    <source>
        <dbReference type="Pfam" id="PF07715"/>
    </source>
</evidence>
<keyword evidence="11" id="KW-1185">Reference proteome</keyword>
<dbReference type="PROSITE" id="PS52016">
    <property type="entry name" value="TONB_DEPENDENT_REC_3"/>
    <property type="match status" value="1"/>
</dbReference>
<evidence type="ECO:0000313" key="10">
    <source>
        <dbReference type="EMBL" id="MFC4673365.1"/>
    </source>
</evidence>
<evidence type="ECO:0000313" key="11">
    <source>
        <dbReference type="Proteomes" id="UP001596023"/>
    </source>
</evidence>
<evidence type="ECO:0000256" key="7">
    <source>
        <dbReference type="PROSITE-ProRule" id="PRU01360"/>
    </source>
</evidence>
<comment type="similarity">
    <text evidence="7">Belongs to the TonB-dependent receptor family.</text>
</comment>
<keyword evidence="5 7" id="KW-0472">Membrane</keyword>
<reference evidence="11" key="1">
    <citation type="journal article" date="2019" name="Int. J. Syst. Evol. Microbiol.">
        <title>The Global Catalogue of Microorganisms (GCM) 10K type strain sequencing project: providing services to taxonomists for standard genome sequencing and annotation.</title>
        <authorList>
            <consortium name="The Broad Institute Genomics Platform"/>
            <consortium name="The Broad Institute Genome Sequencing Center for Infectious Disease"/>
            <person name="Wu L."/>
            <person name="Ma J."/>
        </authorList>
    </citation>
    <scope>NUCLEOTIDE SEQUENCE [LARGE SCALE GENOMIC DNA]</scope>
    <source>
        <strain evidence="11">CCUG 66188</strain>
    </source>
</reference>
<comment type="caution">
    <text evidence="10">The sequence shown here is derived from an EMBL/GenBank/DDBJ whole genome shotgun (WGS) entry which is preliminary data.</text>
</comment>
<organism evidence="10 11">
    <name type="scientific">Dysgonomonas termitidis</name>
    <dbReference type="NCBI Taxonomy" id="1516126"/>
    <lineage>
        <taxon>Bacteria</taxon>
        <taxon>Pseudomonadati</taxon>
        <taxon>Bacteroidota</taxon>
        <taxon>Bacteroidia</taxon>
        <taxon>Bacteroidales</taxon>
        <taxon>Dysgonomonadaceae</taxon>
        <taxon>Dysgonomonas</taxon>
    </lineage>
</organism>
<sequence length="1079" mass="120503">MKTNLLRIKHRTACCMILACVMLSGLTRPQVSIAGNSKEIQQSKTTVTGTVLDTSGDALIGVSVIEKGTTNGITTDADGKFSLNVTNTNCILVISFVGYQKQEIGLNGQKNINITLEEDVTMLEEVMIVAYGTAKKASFTGSATVIGSEVFEKVQPVNLSQGLQGLSPGLQVINSSGAPGANASIMIRGLGSMTASNDPLYVVDGIPYSGDLNTISPSEIESITVLKDAASTTLYGSRAGNGVVLITTKKGKTGKTKINVRANWGTSDFAVAFPKKSSPQRQYELTFEGLYNDAMDYMTINGRKYTDAEARQYAYNNVTGIYWLESNTTLKDGTTRKYLSDWNTDYPVGLDGKIKPEAQRLYDYDVYDESFKHRIKQDYSIDLSGGLGDKNTYFATASMLDDKGIYVGEHYKRFNTRFQLSSKVKNWLSLENSLAYITSTNYNTSTPFRAFRNFPTVYSAYIWDHNTNDYAVSPYTKNRILDVGEQSRNWWIGWSAFGYLVEQTKNKTDQVFAKTSANVTVLPFLSYRISYGYDYVQTFNSWNRSPERGTALKPGDGLIDRSGKRYIAQTFNNFLSFEKKFGLHTVNALAGAESYQWVDSEWYSNRRGLAMVNMTEQSSASGAAVADSWKDKYRLVSVLSRAEYDYDNKYYVTGSYRTDGSSRFHPDHRWGNFWSVGASWRISQESFLQSTSDWLSNLKLKFSHGEVGNDNVNLYAYQGLYGTSNYFGNSGVTVSKLATPEVKWETNVQTNLGLEFTLFDKLEVTAEIYKRKSKDLLMEKPLPYSIGKTSYLANIGDMENTGYEIDLKYHALKLKDLDWAIAFNASGYKNKITSLPTGEDIIYDHAAMYKRKVGGSMYDLYAPVWAGVDPETGRNTWYKYSFDGDGNITGREVTANHTDVVPTEQYIKAGSALPKIYGSLTNSLRYKDFDLSFMIYYSFGAKYYDAHYAESSGAFRSNASTEFTEKRWQKPGDITSVPKVYAEQGGTAYNAAYSTQYLYNNDFLRLRNITVGYNFPKTLISKWGIDGLRIFVIGENLLTSGTAKNHGTDPENVGLGGIVGDYAGLPVRKTYNFGINFQF</sequence>
<dbReference type="NCBIfam" id="TIGR04057">
    <property type="entry name" value="SusC_RagA_signa"/>
    <property type="match status" value="1"/>
</dbReference>
<keyword evidence="6 7" id="KW-0998">Cell outer membrane</keyword>
<feature type="domain" description="TonB-dependent receptor plug" evidence="9">
    <location>
        <begin position="136"/>
        <end position="243"/>
    </location>
</feature>
<protein>
    <submittedName>
        <fullName evidence="10">SusC/RagA family TonB-linked outer membrane protein</fullName>
    </submittedName>
</protein>
<dbReference type="InterPro" id="IPR039426">
    <property type="entry name" value="TonB-dep_rcpt-like"/>
</dbReference>
<evidence type="ECO:0000256" key="3">
    <source>
        <dbReference type="ARBA" id="ARBA00022452"/>
    </source>
</evidence>
<comment type="subcellular location">
    <subcellularLocation>
        <location evidence="1 7">Cell outer membrane</location>
        <topology evidence="1 7">Multi-pass membrane protein</topology>
    </subcellularLocation>
</comment>
<dbReference type="InterPro" id="IPR012910">
    <property type="entry name" value="Plug_dom"/>
</dbReference>
<dbReference type="InterPro" id="IPR008969">
    <property type="entry name" value="CarboxyPept-like_regulatory"/>
</dbReference>
<accession>A0ABV9KT55</accession>
<feature type="signal peptide" evidence="8">
    <location>
        <begin position="1"/>
        <end position="34"/>
    </location>
</feature>
<dbReference type="Gene3D" id="2.170.130.10">
    <property type="entry name" value="TonB-dependent receptor, plug domain"/>
    <property type="match status" value="1"/>
</dbReference>
<dbReference type="InterPro" id="IPR023996">
    <property type="entry name" value="TonB-dep_OMP_SusC/RagA"/>
</dbReference>
<keyword evidence="3 7" id="KW-1134">Transmembrane beta strand</keyword>
<proteinExistence type="inferred from homology"/>
<evidence type="ECO:0000256" key="6">
    <source>
        <dbReference type="ARBA" id="ARBA00023237"/>
    </source>
</evidence>
<dbReference type="Gene3D" id="2.60.40.1120">
    <property type="entry name" value="Carboxypeptidase-like, regulatory domain"/>
    <property type="match status" value="1"/>
</dbReference>
<dbReference type="SUPFAM" id="SSF49464">
    <property type="entry name" value="Carboxypeptidase regulatory domain-like"/>
    <property type="match status" value="1"/>
</dbReference>
<dbReference type="NCBIfam" id="TIGR04056">
    <property type="entry name" value="OMP_RagA_SusC"/>
    <property type="match status" value="1"/>
</dbReference>
<keyword evidence="8" id="KW-0732">Signal</keyword>
<dbReference type="InterPro" id="IPR037066">
    <property type="entry name" value="Plug_dom_sf"/>
</dbReference>
<evidence type="ECO:0000256" key="8">
    <source>
        <dbReference type="SAM" id="SignalP"/>
    </source>
</evidence>
<dbReference type="Pfam" id="PF07715">
    <property type="entry name" value="Plug"/>
    <property type="match status" value="1"/>
</dbReference>
<keyword evidence="4 7" id="KW-0812">Transmembrane</keyword>
<evidence type="ECO:0000256" key="2">
    <source>
        <dbReference type="ARBA" id="ARBA00022448"/>
    </source>
</evidence>
<evidence type="ECO:0000256" key="1">
    <source>
        <dbReference type="ARBA" id="ARBA00004571"/>
    </source>
</evidence>
<gene>
    <name evidence="10" type="ORF">ACFO6W_06660</name>
</gene>
<dbReference type="EMBL" id="JBHSGN010000054">
    <property type="protein sequence ID" value="MFC4673365.1"/>
    <property type="molecule type" value="Genomic_DNA"/>
</dbReference>
<dbReference type="InterPro" id="IPR023997">
    <property type="entry name" value="TonB-dep_OMP_SusC/RagA_CS"/>
</dbReference>
<dbReference type="SUPFAM" id="SSF56935">
    <property type="entry name" value="Porins"/>
    <property type="match status" value="1"/>
</dbReference>
<feature type="chain" id="PRO_5046163612" evidence="8">
    <location>
        <begin position="35"/>
        <end position="1079"/>
    </location>
</feature>
<dbReference type="Pfam" id="PF13715">
    <property type="entry name" value="CarbopepD_reg_2"/>
    <property type="match status" value="1"/>
</dbReference>